<keyword evidence="5 7" id="KW-0808">Transferase</keyword>
<dbReference type="InterPro" id="IPR013477">
    <property type="entry name" value="NifV/FrbC"/>
</dbReference>
<comment type="function">
    <text evidence="1 8">This protein is a Fe-Mo-cofactor biosynthetic component.</text>
</comment>
<evidence type="ECO:0000256" key="8">
    <source>
        <dbReference type="RuleBase" id="RU367143"/>
    </source>
</evidence>
<comment type="caution">
    <text evidence="10">The sequence shown here is derived from an EMBL/GenBank/DDBJ whole genome shotgun (WGS) entry which is preliminary data.</text>
</comment>
<dbReference type="Pfam" id="PF22617">
    <property type="entry name" value="HCS_D2"/>
    <property type="match status" value="1"/>
</dbReference>
<dbReference type="EC" id="2.3.3.14" evidence="3 8"/>
<dbReference type="CDD" id="cd07939">
    <property type="entry name" value="DRE_TIM_NifV"/>
    <property type="match status" value="1"/>
</dbReference>
<dbReference type="GO" id="GO:0004410">
    <property type="term" value="F:homocitrate synthase activity"/>
    <property type="evidence" value="ECO:0007669"/>
    <property type="project" value="UniProtKB-UniRule"/>
</dbReference>
<dbReference type="NCBIfam" id="TIGR02660">
    <property type="entry name" value="nifV_homocitr"/>
    <property type="match status" value="1"/>
</dbReference>
<sequence>MSLLPTINDTTLRDGEQTAGVAFTLEEKSAIAQALAAVGVSEMEIGVPAMGPVEIEAIQEIAHLGLPASLMVWCRMTDADLAAAQACPVEMLNLSIPVSDIHILGKLKRNRDWVLAQIQHYVRKALDSGFMVSVGCEDASRADPAFLGEVAETVQRAGATRIRFADTLGILDPFSTYAAIAELRRRVDIGIEMHAHDDLGLATANTLAAFRAGATHANTTVNGLGERAGNAPLEEIVMGLRHLHGIDSGIDTHALPAISALVASASGRAVAANKSIVGEAVFTHEAGLHVDGLLKDPRTYQGFDPAELGRAHRTVLGKHSGSRAVIAAYAQLGMFVSDSEAHTLLTRIREHATSNKRAPSAGELARFLLEVTRCGQNAS</sequence>
<evidence type="ECO:0000256" key="4">
    <source>
        <dbReference type="ARBA" id="ARBA00020735"/>
    </source>
</evidence>
<dbReference type="AlphaFoldDB" id="A0A6C2CET1"/>
<organism evidence="10 11">
    <name type="scientific">Zoogloea oleivorans</name>
    <dbReference type="NCBI Taxonomy" id="1552750"/>
    <lineage>
        <taxon>Bacteria</taxon>
        <taxon>Pseudomonadati</taxon>
        <taxon>Pseudomonadota</taxon>
        <taxon>Betaproteobacteria</taxon>
        <taxon>Rhodocyclales</taxon>
        <taxon>Zoogloeaceae</taxon>
        <taxon>Zoogloea</taxon>
    </lineage>
</organism>
<dbReference type="GO" id="GO:0009399">
    <property type="term" value="P:nitrogen fixation"/>
    <property type="evidence" value="ECO:0007669"/>
    <property type="project" value="UniProtKB-UniRule"/>
</dbReference>
<keyword evidence="10" id="KW-0012">Acyltransferase</keyword>
<evidence type="ECO:0000256" key="5">
    <source>
        <dbReference type="ARBA" id="ARBA00022679"/>
    </source>
</evidence>
<dbReference type="Gene3D" id="1.10.238.260">
    <property type="match status" value="1"/>
</dbReference>
<comment type="catalytic activity">
    <reaction evidence="6 8">
        <text>acetyl-CoA + 2-oxoglutarate + H2O = (2R)-homocitrate + CoA + H(+)</text>
        <dbReference type="Rhea" id="RHEA:12929"/>
        <dbReference type="ChEBI" id="CHEBI:15377"/>
        <dbReference type="ChEBI" id="CHEBI:15378"/>
        <dbReference type="ChEBI" id="CHEBI:16810"/>
        <dbReference type="ChEBI" id="CHEBI:57287"/>
        <dbReference type="ChEBI" id="CHEBI:57288"/>
        <dbReference type="ChEBI" id="CHEBI:58884"/>
        <dbReference type="EC" id="2.3.3.14"/>
    </reaction>
</comment>
<proteinExistence type="inferred from homology"/>
<evidence type="ECO:0000256" key="1">
    <source>
        <dbReference type="ARBA" id="ARBA00003050"/>
    </source>
</evidence>
<dbReference type="OrthoDB" id="9803573at2"/>
<keyword evidence="8" id="KW-0535">Nitrogen fixation</keyword>
<dbReference type="PANTHER" id="PTHR42880:SF1">
    <property type="entry name" value="ISOPROPYLMALATE_HOMOCITRATE_CITRAMALATE SYNTHASE FAMILY PROTEIN"/>
    <property type="match status" value="1"/>
</dbReference>
<dbReference type="InterPro" id="IPR002034">
    <property type="entry name" value="AIPM/Hcit_synth_CS"/>
</dbReference>
<reference evidence="10 11" key="1">
    <citation type="submission" date="2019-01" db="EMBL/GenBank/DDBJ databases">
        <title>Zoogloea oleivorans genome sequencing and assembly.</title>
        <authorList>
            <person name="Tancsics A."/>
            <person name="Farkas M."/>
            <person name="Kriszt B."/>
            <person name="Maroti G."/>
            <person name="Horvath B."/>
        </authorList>
    </citation>
    <scope>NUCLEOTIDE SEQUENCE [LARGE SCALE GENOMIC DNA]</scope>
    <source>
        <strain evidence="10 11">Buc</strain>
    </source>
</reference>
<gene>
    <name evidence="10" type="primary">nifV</name>
    <name evidence="10" type="ORF">ETQ85_23770</name>
</gene>
<dbReference type="RefSeq" id="WP_148581529.1">
    <property type="nucleotide sequence ID" value="NZ_SDKK01000038.1"/>
</dbReference>
<dbReference type="Pfam" id="PF00682">
    <property type="entry name" value="HMGL-like"/>
    <property type="match status" value="1"/>
</dbReference>
<dbReference type="Gene3D" id="3.20.20.70">
    <property type="entry name" value="Aldolase class I"/>
    <property type="match status" value="1"/>
</dbReference>
<dbReference type="PROSITE" id="PS00816">
    <property type="entry name" value="AIPM_HOMOCIT_SYNTH_2"/>
    <property type="match status" value="1"/>
</dbReference>
<keyword evidence="11" id="KW-1185">Reference proteome</keyword>
<dbReference type="GO" id="GO:0019752">
    <property type="term" value="P:carboxylic acid metabolic process"/>
    <property type="evidence" value="ECO:0007669"/>
    <property type="project" value="UniProtKB-UniRule"/>
</dbReference>
<dbReference type="InterPro" id="IPR000891">
    <property type="entry name" value="PYR_CT"/>
</dbReference>
<accession>A0A6C2CET1</accession>
<comment type="similarity">
    <text evidence="2 7">Belongs to the alpha-IPM synthase/homocitrate synthase family.</text>
</comment>
<evidence type="ECO:0000259" key="9">
    <source>
        <dbReference type="PROSITE" id="PS50991"/>
    </source>
</evidence>
<dbReference type="PANTHER" id="PTHR42880">
    <property type="entry name" value="HOMOCITRATE SYNTHASE"/>
    <property type="match status" value="1"/>
</dbReference>
<dbReference type="EMBL" id="SDKK01000038">
    <property type="protein sequence ID" value="TYC51765.1"/>
    <property type="molecule type" value="Genomic_DNA"/>
</dbReference>
<name>A0A6C2CET1_9RHOO</name>
<evidence type="ECO:0000256" key="7">
    <source>
        <dbReference type="RuleBase" id="RU003523"/>
    </source>
</evidence>
<dbReference type="PROSITE" id="PS50991">
    <property type="entry name" value="PYR_CT"/>
    <property type="match status" value="1"/>
</dbReference>
<evidence type="ECO:0000313" key="11">
    <source>
        <dbReference type="Proteomes" id="UP000389128"/>
    </source>
</evidence>
<evidence type="ECO:0000256" key="3">
    <source>
        <dbReference type="ARBA" id="ARBA00012974"/>
    </source>
</evidence>
<protein>
    <recommendedName>
        <fullName evidence="4 8">Homocitrate synthase</fullName>
        <ecNumber evidence="3 8">2.3.3.14</ecNumber>
    </recommendedName>
</protein>
<feature type="domain" description="Pyruvate carboxyltransferase" evidence="9">
    <location>
        <begin position="5"/>
        <end position="256"/>
    </location>
</feature>
<dbReference type="InterPro" id="IPR054691">
    <property type="entry name" value="LeuA/HCS_post-cat"/>
</dbReference>
<evidence type="ECO:0000256" key="6">
    <source>
        <dbReference type="ARBA" id="ARBA00048019"/>
    </source>
</evidence>
<evidence type="ECO:0000313" key="10">
    <source>
        <dbReference type="EMBL" id="TYC51765.1"/>
    </source>
</evidence>
<dbReference type="Proteomes" id="UP000389128">
    <property type="component" value="Unassembled WGS sequence"/>
</dbReference>
<evidence type="ECO:0000256" key="2">
    <source>
        <dbReference type="ARBA" id="ARBA00006154"/>
    </source>
</evidence>
<dbReference type="InterPro" id="IPR013785">
    <property type="entry name" value="Aldolase_TIM"/>
</dbReference>
<dbReference type="PROSITE" id="PS00815">
    <property type="entry name" value="AIPM_HOMOCIT_SYNTH_1"/>
    <property type="match status" value="1"/>
</dbReference>
<dbReference type="SUPFAM" id="SSF51569">
    <property type="entry name" value="Aldolase"/>
    <property type="match status" value="1"/>
</dbReference>